<dbReference type="PANTHER" id="PTHR30548">
    <property type="entry name" value="2-HYDROXYGLUTARYL-COA DEHYDRATASE, D-COMPONENT-RELATED"/>
    <property type="match status" value="1"/>
</dbReference>
<gene>
    <name evidence="4" type="ORF">JJN12_09230</name>
</gene>
<keyword evidence="3" id="KW-0479">Metal-binding</keyword>
<comment type="cofactor">
    <cofactor evidence="1">
        <name>[4Fe-4S] cluster</name>
        <dbReference type="ChEBI" id="CHEBI:49883"/>
    </cofactor>
</comment>
<evidence type="ECO:0000313" key="4">
    <source>
        <dbReference type="EMBL" id="MBK5897956.1"/>
    </source>
</evidence>
<dbReference type="Gene3D" id="1.20.1270.370">
    <property type="match status" value="1"/>
</dbReference>
<proteinExistence type="inferred from homology"/>
<accession>A0ABS1J1D6</accession>
<dbReference type="Proteomes" id="UP000604730">
    <property type="component" value="Unassembled WGS sequence"/>
</dbReference>
<dbReference type="PANTHER" id="PTHR30548:SF6">
    <property type="entry name" value="DEHYDRATASE SUBUNIT YJIM-RELATED"/>
    <property type="match status" value="1"/>
</dbReference>
<dbReference type="EMBL" id="JAEPRJ010000001">
    <property type="protein sequence ID" value="MBK5897956.1"/>
    <property type="molecule type" value="Genomic_DNA"/>
</dbReference>
<protein>
    <submittedName>
        <fullName evidence="4">2-hydroxyacyl-CoA dehydratase</fullName>
    </submittedName>
</protein>
<dbReference type="NCBIfam" id="NF040772">
    <property type="entry name" value="double_cubane"/>
    <property type="match status" value="1"/>
</dbReference>
<dbReference type="Pfam" id="PF06050">
    <property type="entry name" value="HGD-D"/>
    <property type="match status" value="1"/>
</dbReference>
<sequence>MEFKKKGGKIAGCLCAYTPVEILEAAGMASIGLCGTSQETIPDAERVLPKTICPLIKSTYGFALTKKCPYTYFSDIIIGETTCDGKKKMYELLGEIKDVHILHLPQGKDVPYAKKMWYEECVRMKEALEEKFGITITDEALRNAVKKRNYARKLMCELYAMQKAEPPMMKGIDMMLSIQKETFAMSVDDYIADMEKLIADAKKAYLEEGERPVSADAKRILLTGCPSGGLIEKVVMTIESLGGVVVCRNDCSGERSQSFLIDENAENILEAISDRYLKIDCSVMTPNTGRYEDTLNMIEKYKVDGVIDIVLTGCHTFNIETHTMSKVMKENDIPYMKLETDYALADKGQIDTRIGAFIEML</sequence>
<keyword evidence="5" id="KW-1185">Reference proteome</keyword>
<comment type="caution">
    <text evidence="4">The sequence shown here is derived from an EMBL/GenBank/DDBJ whole genome shotgun (WGS) entry which is preliminary data.</text>
</comment>
<evidence type="ECO:0000313" key="5">
    <source>
        <dbReference type="Proteomes" id="UP000604730"/>
    </source>
</evidence>
<evidence type="ECO:0000256" key="3">
    <source>
        <dbReference type="ARBA" id="ARBA00023014"/>
    </source>
</evidence>
<dbReference type="InterPro" id="IPR010327">
    <property type="entry name" value="FldB/FldC_alpha/beta"/>
</dbReference>
<reference evidence="4 5" key="1">
    <citation type="submission" date="2021-01" db="EMBL/GenBank/DDBJ databases">
        <title>Isolation and description of Catonella massiliensis sp. nov., a novel Catonella species, isolated from a stable periodontitis subject.</title>
        <authorList>
            <person name="Antezack A."/>
            <person name="Boxberger M."/>
            <person name="La Scola B."/>
            <person name="Monnet-Corti V."/>
        </authorList>
    </citation>
    <scope>NUCLEOTIDE SEQUENCE [LARGE SCALE GENOMIC DNA]</scope>
    <source>
        <strain evidence="4 5">Marseille-Q4567</strain>
    </source>
</reference>
<name>A0ABS1J1D6_9FIRM</name>
<keyword evidence="3" id="KW-0408">Iron</keyword>
<comment type="similarity">
    <text evidence="2">Belongs to the FldB/FldC dehydratase alpha/beta subunit family.</text>
</comment>
<keyword evidence="3" id="KW-0411">Iron-sulfur</keyword>
<evidence type="ECO:0000256" key="2">
    <source>
        <dbReference type="ARBA" id="ARBA00005806"/>
    </source>
</evidence>
<evidence type="ECO:0000256" key="1">
    <source>
        <dbReference type="ARBA" id="ARBA00001966"/>
    </source>
</evidence>
<organism evidence="4 5">
    <name type="scientific">Catonella massiliensis</name>
    <dbReference type="NCBI Taxonomy" id="2799636"/>
    <lineage>
        <taxon>Bacteria</taxon>
        <taxon>Bacillati</taxon>
        <taxon>Bacillota</taxon>
        <taxon>Clostridia</taxon>
        <taxon>Lachnospirales</taxon>
        <taxon>Lachnospiraceae</taxon>
        <taxon>Catonella</taxon>
    </lineage>
</organism>
<dbReference type="Gene3D" id="3.40.50.11900">
    <property type="match status" value="1"/>
</dbReference>
<dbReference type="InterPro" id="IPR047678">
    <property type="entry name" value="YjiM-like"/>
</dbReference>
<dbReference type="Gene3D" id="3.40.50.11890">
    <property type="match status" value="1"/>
</dbReference>